<keyword evidence="1" id="KW-1133">Transmembrane helix</keyword>
<dbReference type="NCBIfam" id="NF037962">
    <property type="entry name" value="arsenic_eff"/>
    <property type="match status" value="1"/>
</dbReference>
<sequence>MKMLVDAVMDTTFDCLKMLPFLFVAFILIEALEHYSSDFTAKALAKVGKAGPVVGAVAGCVPQCGFSVMAANLYAGGIISVGTLLSVFIATSDEAVLIIMSNPERIREVGVLLAAKVIIAVTAGYIIDIFFRNQIATVKESGNLCKDCGCDEEDAGIWKPAWHHTIRIFIYLFIFTGILNLCIEIFGIEQLSKFLLGNTIFQPVIAAIIGLIPNCAASVILTQLYLNGAISFASVIAGLCTGAGVGLVVLFKMNRNRRENLKIVGVLFLVAVAAGMIIAGVAGR</sequence>
<feature type="transmembrane region" description="Helical" evidence="1">
    <location>
        <begin position="263"/>
        <end position="282"/>
    </location>
</feature>
<proteinExistence type="predicted"/>
<reference evidence="2 3" key="1">
    <citation type="submission" date="2019-08" db="EMBL/GenBank/DDBJ databases">
        <title>In-depth cultivation of the pig gut microbiome towards novel bacterial diversity and tailored functional studies.</title>
        <authorList>
            <person name="Wylensek D."/>
            <person name="Hitch T.C.A."/>
            <person name="Clavel T."/>
        </authorList>
    </citation>
    <scope>NUCLEOTIDE SEQUENCE [LARGE SCALE GENOMIC DNA]</scope>
    <source>
        <strain evidence="2 3">BL-389-WT-3D</strain>
    </source>
</reference>
<organism evidence="2 3">
    <name type="scientific">Clostridium scindens (strain JCM 10418 / VPI 12708)</name>
    <dbReference type="NCBI Taxonomy" id="29347"/>
    <lineage>
        <taxon>Bacteria</taxon>
        <taxon>Bacillati</taxon>
        <taxon>Bacillota</taxon>
        <taxon>Clostridia</taxon>
        <taxon>Lachnospirales</taxon>
        <taxon>Lachnospiraceae</taxon>
    </lineage>
</organism>
<feature type="transmembrane region" description="Helical" evidence="1">
    <location>
        <begin position="232"/>
        <end position="251"/>
    </location>
</feature>
<name>A0A844FA24_CLOSV</name>
<gene>
    <name evidence="2" type="ORF">FYJ37_14735</name>
</gene>
<keyword evidence="1" id="KW-0812">Transmembrane</keyword>
<feature type="transmembrane region" description="Helical" evidence="1">
    <location>
        <begin position="168"/>
        <end position="188"/>
    </location>
</feature>
<protein>
    <recommendedName>
        <fullName evidence="4">Arsenic efflux protein</fullName>
    </recommendedName>
</protein>
<dbReference type="InterPro" id="IPR021552">
    <property type="entry name" value="ArsP_2"/>
</dbReference>
<keyword evidence="1" id="KW-0472">Membrane</keyword>
<evidence type="ECO:0000313" key="3">
    <source>
        <dbReference type="Proteomes" id="UP000462363"/>
    </source>
</evidence>
<feature type="transmembrane region" description="Helical" evidence="1">
    <location>
        <begin position="200"/>
        <end position="226"/>
    </location>
</feature>
<feature type="transmembrane region" description="Helical" evidence="1">
    <location>
        <begin position="111"/>
        <end position="131"/>
    </location>
</feature>
<evidence type="ECO:0008006" key="4">
    <source>
        <dbReference type="Google" id="ProtNLM"/>
    </source>
</evidence>
<dbReference type="EMBL" id="VUMB01000040">
    <property type="protein sequence ID" value="MSS41550.1"/>
    <property type="molecule type" value="Genomic_DNA"/>
</dbReference>
<dbReference type="Proteomes" id="UP000462363">
    <property type="component" value="Unassembled WGS sequence"/>
</dbReference>
<evidence type="ECO:0000313" key="2">
    <source>
        <dbReference type="EMBL" id="MSS41550.1"/>
    </source>
</evidence>
<feature type="transmembrane region" description="Helical" evidence="1">
    <location>
        <begin position="71"/>
        <end position="90"/>
    </location>
</feature>
<accession>A0A844FA24</accession>
<feature type="transmembrane region" description="Helical" evidence="1">
    <location>
        <begin position="12"/>
        <end position="29"/>
    </location>
</feature>
<dbReference type="Pfam" id="PF11449">
    <property type="entry name" value="ArsP_2"/>
    <property type="match status" value="2"/>
</dbReference>
<dbReference type="AlphaFoldDB" id="A0A844FA24"/>
<comment type="caution">
    <text evidence="2">The sequence shown here is derived from an EMBL/GenBank/DDBJ whole genome shotgun (WGS) entry which is preliminary data.</text>
</comment>
<dbReference type="RefSeq" id="WP_009249410.1">
    <property type="nucleotide sequence ID" value="NZ_AP024846.1"/>
</dbReference>
<evidence type="ECO:0000256" key="1">
    <source>
        <dbReference type="SAM" id="Phobius"/>
    </source>
</evidence>